<dbReference type="Proteomes" id="UP000249661">
    <property type="component" value="Unassembled WGS sequence"/>
</dbReference>
<proteinExistence type="predicted"/>
<dbReference type="EMBL" id="KZ824985">
    <property type="protein sequence ID" value="RAH66160.1"/>
    <property type="molecule type" value="Genomic_DNA"/>
</dbReference>
<evidence type="ECO:0000313" key="1">
    <source>
        <dbReference type="EMBL" id="RAH66160.1"/>
    </source>
</evidence>
<protein>
    <submittedName>
        <fullName evidence="1">Uncharacterized protein</fullName>
    </submittedName>
</protein>
<evidence type="ECO:0000313" key="2">
    <source>
        <dbReference type="Proteomes" id="UP000249661"/>
    </source>
</evidence>
<reference evidence="1" key="1">
    <citation type="submission" date="2018-02" db="EMBL/GenBank/DDBJ databases">
        <title>The genomes of Aspergillus section Nigri reveals drivers in fungal speciation.</title>
        <authorList>
            <consortium name="DOE Joint Genome Institute"/>
            <person name="Vesth T.C."/>
            <person name="Nybo J."/>
            <person name="Theobald S."/>
            <person name="Brandl J."/>
            <person name="Frisvad J.C."/>
            <person name="Nielsen K.F."/>
            <person name="Lyhne E.K."/>
            <person name="Kogle M.E."/>
            <person name="Kuo A."/>
            <person name="Riley R."/>
            <person name="Clum A."/>
            <person name="Nolan M."/>
            <person name="Lipzen A."/>
            <person name="Salamov A."/>
            <person name="Henrissat B."/>
            <person name="Wiebenga A."/>
            <person name="De vries R.P."/>
            <person name="Grigoriev I.V."/>
            <person name="Mortensen U.H."/>
            <person name="Andersen M.R."/>
            <person name="Baker S.E."/>
        </authorList>
    </citation>
    <scope>NUCLEOTIDE SEQUENCE</scope>
    <source>
        <strain evidence="1">CBS 121060</strain>
    </source>
</reference>
<organism evidence="1 2">
    <name type="scientific">Aspergillus aculeatinus CBS 121060</name>
    <dbReference type="NCBI Taxonomy" id="1448322"/>
    <lineage>
        <taxon>Eukaryota</taxon>
        <taxon>Fungi</taxon>
        <taxon>Dikarya</taxon>
        <taxon>Ascomycota</taxon>
        <taxon>Pezizomycotina</taxon>
        <taxon>Eurotiomycetes</taxon>
        <taxon>Eurotiomycetidae</taxon>
        <taxon>Eurotiales</taxon>
        <taxon>Aspergillaceae</taxon>
        <taxon>Aspergillus</taxon>
        <taxon>Aspergillus subgen. Circumdati</taxon>
    </lineage>
</organism>
<gene>
    <name evidence="1" type="ORF">BO66DRAFT_188955</name>
</gene>
<sequence length="86" mass="9230">MSRREGGLGAIVVGCCNTVWMGSGLCAPVPYLSYFVWVIRGGGGGTCAVHGHDTNYRMGLSFRARGLSTGIVWGRCHVGVLCLRRR</sequence>
<name>A0ACD1GXT6_9EURO</name>
<accession>A0ACD1GXT6</accession>
<keyword evidence="2" id="KW-1185">Reference proteome</keyword>